<accession>A0A8S1E5V6</accession>
<comment type="subcellular location">
    <subcellularLocation>
        <location evidence="2">Cytoplasm</location>
    </subcellularLocation>
    <subcellularLocation>
        <location evidence="1">Nucleus</location>
    </subcellularLocation>
</comment>
<dbReference type="EMBL" id="CADEPI010000795">
    <property type="protein sequence ID" value="CAB3388494.1"/>
    <property type="molecule type" value="Genomic_DNA"/>
</dbReference>
<dbReference type="CDD" id="cd04517">
    <property type="entry name" value="TLF"/>
    <property type="match status" value="1"/>
</dbReference>
<dbReference type="InterPro" id="IPR000814">
    <property type="entry name" value="TBP"/>
</dbReference>
<evidence type="ECO:0000313" key="13">
    <source>
        <dbReference type="EMBL" id="CAB3388979.1"/>
    </source>
</evidence>
<dbReference type="FunFam" id="3.30.310.10:FF:000009">
    <property type="entry name" value="TatA box-binding protein-like protein 1"/>
    <property type="match status" value="1"/>
</dbReference>
<feature type="region of interest" description="Disordered" evidence="11">
    <location>
        <begin position="260"/>
        <end position="295"/>
    </location>
</feature>
<evidence type="ECO:0000256" key="10">
    <source>
        <dbReference type="ARBA" id="ARBA00033173"/>
    </source>
</evidence>
<dbReference type="PRINTS" id="PR00686">
    <property type="entry name" value="TIFACTORIID"/>
</dbReference>
<dbReference type="EMBL" id="CADEPI010001059">
    <property type="protein sequence ID" value="CAB3388979.1"/>
    <property type="molecule type" value="Genomic_DNA"/>
</dbReference>
<evidence type="ECO:0000256" key="9">
    <source>
        <dbReference type="ARBA" id="ARBA00023474"/>
    </source>
</evidence>
<gene>
    <name evidence="13" type="ORF">CLODIP_2_CD08602</name>
    <name evidence="12" type="ORF">CLODIP_2_CD15603</name>
</gene>
<sequence>MATTFEAAKNGILTNGNHVDLTSGHYNLEQDAIKEAEGTKEMTNGVQEPDEDVPEIDIEISNVVCSFSVRCHLNLREIALKGTNVEFKRDQGMVTMKLRRPYTTASIWSSGKVTVTGATTEPCARIAARRVARQLQRIGFNTKFANYRVVNVLGSCVMPFNIKIAPFSEQYRSQASYEPELHPGVTFRINKPYRATLKIFSTGSITITGAPSVLAVQSAVEQIFPLVQPFRSERTAAQIERMKNRAELKRLKTVGYNKPSKKIKQELNSEDGLDEEEAEDEDEEEDDDVLSDEID</sequence>
<evidence type="ECO:0000256" key="8">
    <source>
        <dbReference type="ARBA" id="ARBA00023242"/>
    </source>
</evidence>
<evidence type="ECO:0000313" key="12">
    <source>
        <dbReference type="EMBL" id="CAB3388494.1"/>
    </source>
</evidence>
<comment type="caution">
    <text evidence="13">The sequence shown here is derived from an EMBL/GenBank/DDBJ whole genome shotgun (WGS) entry which is preliminary data.</text>
</comment>
<evidence type="ECO:0000256" key="7">
    <source>
        <dbReference type="ARBA" id="ARBA00023163"/>
    </source>
</evidence>
<dbReference type="PANTHER" id="PTHR10126">
    <property type="entry name" value="TATA-BOX BINDING PROTEIN"/>
    <property type="match status" value="1"/>
</dbReference>
<dbReference type="GO" id="GO:0006352">
    <property type="term" value="P:DNA-templated transcription initiation"/>
    <property type="evidence" value="ECO:0007669"/>
    <property type="project" value="InterPro"/>
</dbReference>
<organism evidence="13 14">
    <name type="scientific">Cloeon dipterum</name>
    <dbReference type="NCBI Taxonomy" id="197152"/>
    <lineage>
        <taxon>Eukaryota</taxon>
        <taxon>Metazoa</taxon>
        <taxon>Ecdysozoa</taxon>
        <taxon>Arthropoda</taxon>
        <taxon>Hexapoda</taxon>
        <taxon>Insecta</taxon>
        <taxon>Pterygota</taxon>
        <taxon>Palaeoptera</taxon>
        <taxon>Ephemeroptera</taxon>
        <taxon>Pisciforma</taxon>
        <taxon>Baetidae</taxon>
        <taxon>Cloeon</taxon>
    </lineage>
</organism>
<dbReference type="FunFam" id="3.30.310.10:FF:000005">
    <property type="entry name" value="TATA box-binding protein-like 1"/>
    <property type="match status" value="1"/>
</dbReference>
<name>A0A8S1E5V6_9INSE</name>
<proteinExistence type="inferred from homology"/>
<dbReference type="AlphaFoldDB" id="A0A8S1E5V6"/>
<dbReference type="InterPro" id="IPR015445">
    <property type="entry name" value="TBP-like"/>
</dbReference>
<keyword evidence="5" id="KW-0805">Transcription regulation</keyword>
<reference evidence="13 14" key="1">
    <citation type="submission" date="2020-04" db="EMBL/GenBank/DDBJ databases">
        <authorList>
            <person name="Alioto T."/>
            <person name="Alioto T."/>
            <person name="Gomez Garrido J."/>
        </authorList>
    </citation>
    <scope>NUCLEOTIDE SEQUENCE [LARGE SCALE GENOMIC DNA]</scope>
</reference>
<dbReference type="GO" id="GO:0005634">
    <property type="term" value="C:nucleus"/>
    <property type="evidence" value="ECO:0007669"/>
    <property type="project" value="UniProtKB-SubCell"/>
</dbReference>
<keyword evidence="8" id="KW-0539">Nucleus</keyword>
<evidence type="ECO:0000256" key="2">
    <source>
        <dbReference type="ARBA" id="ARBA00004496"/>
    </source>
</evidence>
<dbReference type="GO" id="GO:0003677">
    <property type="term" value="F:DNA binding"/>
    <property type="evidence" value="ECO:0007669"/>
    <property type="project" value="UniProtKB-KW"/>
</dbReference>
<dbReference type="Pfam" id="PF00352">
    <property type="entry name" value="TBP"/>
    <property type="match status" value="2"/>
</dbReference>
<evidence type="ECO:0000256" key="1">
    <source>
        <dbReference type="ARBA" id="ARBA00004123"/>
    </source>
</evidence>
<dbReference type="Proteomes" id="UP000494165">
    <property type="component" value="Unassembled WGS sequence"/>
</dbReference>
<evidence type="ECO:0000256" key="3">
    <source>
        <dbReference type="ARBA" id="ARBA00005560"/>
    </source>
</evidence>
<protein>
    <recommendedName>
        <fullName evidence="9">TATA box-binding protein-like 1</fullName>
    </recommendedName>
    <alternativeName>
        <fullName evidence="10">TBP-like factor</fullName>
    </alternativeName>
</protein>
<dbReference type="Gene3D" id="3.30.310.10">
    <property type="entry name" value="TATA-Binding Protein"/>
    <property type="match status" value="2"/>
</dbReference>
<evidence type="ECO:0000256" key="5">
    <source>
        <dbReference type="ARBA" id="ARBA00023015"/>
    </source>
</evidence>
<feature type="compositionally biased region" description="Acidic residues" evidence="11">
    <location>
        <begin position="268"/>
        <end position="295"/>
    </location>
</feature>
<evidence type="ECO:0000256" key="11">
    <source>
        <dbReference type="SAM" id="MobiDB-lite"/>
    </source>
</evidence>
<evidence type="ECO:0000256" key="6">
    <source>
        <dbReference type="ARBA" id="ARBA00023125"/>
    </source>
</evidence>
<evidence type="ECO:0000313" key="14">
    <source>
        <dbReference type="Proteomes" id="UP000494165"/>
    </source>
</evidence>
<dbReference type="GO" id="GO:0005737">
    <property type="term" value="C:cytoplasm"/>
    <property type="evidence" value="ECO:0007669"/>
    <property type="project" value="UniProtKB-SubCell"/>
</dbReference>
<evidence type="ECO:0000256" key="4">
    <source>
        <dbReference type="ARBA" id="ARBA00022490"/>
    </source>
</evidence>
<dbReference type="InterPro" id="IPR012295">
    <property type="entry name" value="TBP_dom_sf"/>
</dbReference>
<keyword evidence="14" id="KW-1185">Reference proteome</keyword>
<dbReference type="SUPFAM" id="SSF55945">
    <property type="entry name" value="TATA-box binding protein-like"/>
    <property type="match status" value="2"/>
</dbReference>
<dbReference type="OrthoDB" id="2127950at2759"/>
<comment type="similarity">
    <text evidence="3">Belongs to the TBP family.</text>
</comment>
<keyword evidence="4" id="KW-0963">Cytoplasm</keyword>
<keyword evidence="7" id="KW-0804">Transcription</keyword>
<keyword evidence="6" id="KW-0238">DNA-binding</keyword>